<organism evidence="2 3">
    <name type="scientific">Symbiodinium microadriaticum</name>
    <name type="common">Dinoflagellate</name>
    <name type="synonym">Zooxanthella microadriatica</name>
    <dbReference type="NCBI Taxonomy" id="2951"/>
    <lineage>
        <taxon>Eukaryota</taxon>
        <taxon>Sar</taxon>
        <taxon>Alveolata</taxon>
        <taxon>Dinophyceae</taxon>
        <taxon>Suessiales</taxon>
        <taxon>Symbiodiniaceae</taxon>
        <taxon>Symbiodinium</taxon>
    </lineage>
</organism>
<proteinExistence type="predicted"/>
<dbReference type="Proteomes" id="UP000186817">
    <property type="component" value="Unassembled WGS sequence"/>
</dbReference>
<dbReference type="EMBL" id="LSRX01000147">
    <property type="protein sequence ID" value="OLQ07074.1"/>
    <property type="molecule type" value="Genomic_DNA"/>
</dbReference>
<evidence type="ECO:0000313" key="2">
    <source>
        <dbReference type="EMBL" id="OLQ07074.1"/>
    </source>
</evidence>
<sequence length="707" mass="78754">MSAALLPPEVERAFRQKPGLRESLDEVSRGMVRACFAHGTLAQLALPVLLTLASAGDGIPIKANWQDVWRTDVTKCTKDNLAMFTDAKGKQRTRRLEEMTKIIADRIVAKTAREEAEKRAKESKGKAGQASGRKLSKKERMKQELSGHLGQMFGELKDSSAADAQKDEEMYQAVFQQGEQMIHRIAQQAKLPMNTEVTLREWCDMAWRAGRFSPLDPDKPKKEEDISDEDAEGALQALTRAIPERAAQVIDELASKSDVRNPSAFVSSTIAKYPMLRPHLRQQNANLISAAPRSIYEVLQRHPGLEQALDAVALRRLEEVDIARAADLLDDLAQRRGVRNPSAFIVHVLGRSTPAHDEQEGEVDRLLQAYPHIRERLDSQALMKLSDADPARVEEILQDMDSKGDVRNPSAFIVKALSSFPALRHDANLSHRPLPEPEMQNVGDSEMTIYDVLDSHPGLQQALDATALQRLEEADFARAADVIEELAQRPDVRNCSAFVVQALRHAVAPMYDDHDGEVDRILLRYPAIRGRLDGQALMKLADSDPARVEEILQDMDSKGDVRNPSAFIVKALSSFPAPRHDVNVPHRQTPEPEMQKMGNSWMRQEESPLHQLLSSDPGLREALDDGAMHALEACDPERALEVVEDIIKKGDVRNPSAFVAASLAKYPQPRGTRSEEHWRPVQPPPPMAMPHPSVRSSFASRASEQAM</sequence>
<protein>
    <submittedName>
        <fullName evidence="2">Uncharacterized protein</fullName>
    </submittedName>
</protein>
<gene>
    <name evidence="2" type="ORF">AK812_SmicGene9553</name>
</gene>
<evidence type="ECO:0000313" key="3">
    <source>
        <dbReference type="Proteomes" id="UP000186817"/>
    </source>
</evidence>
<feature type="region of interest" description="Disordered" evidence="1">
    <location>
        <begin position="114"/>
        <end position="144"/>
    </location>
</feature>
<accession>A0A1Q9EHZ1</accession>
<dbReference type="AlphaFoldDB" id="A0A1Q9EHZ1"/>
<keyword evidence="3" id="KW-1185">Reference proteome</keyword>
<reference evidence="2 3" key="1">
    <citation type="submission" date="2016-02" db="EMBL/GenBank/DDBJ databases">
        <title>Genome analysis of coral dinoflagellate symbionts highlights evolutionary adaptations to a symbiotic lifestyle.</title>
        <authorList>
            <person name="Aranda M."/>
            <person name="Li Y."/>
            <person name="Liew Y.J."/>
            <person name="Baumgarten S."/>
            <person name="Simakov O."/>
            <person name="Wilson M."/>
            <person name="Piel J."/>
            <person name="Ashoor H."/>
            <person name="Bougouffa S."/>
            <person name="Bajic V.B."/>
            <person name="Ryu T."/>
            <person name="Ravasi T."/>
            <person name="Bayer T."/>
            <person name="Micklem G."/>
            <person name="Kim H."/>
            <person name="Bhak J."/>
            <person name="Lajeunesse T.C."/>
            <person name="Voolstra C.R."/>
        </authorList>
    </citation>
    <scope>NUCLEOTIDE SEQUENCE [LARGE SCALE GENOMIC DNA]</scope>
    <source>
        <strain evidence="2 3">CCMP2467</strain>
    </source>
</reference>
<comment type="caution">
    <text evidence="2">The sequence shown here is derived from an EMBL/GenBank/DDBJ whole genome shotgun (WGS) entry which is preliminary data.</text>
</comment>
<dbReference type="OrthoDB" id="437254at2759"/>
<feature type="compositionally biased region" description="Polar residues" evidence="1">
    <location>
        <begin position="694"/>
        <end position="707"/>
    </location>
</feature>
<feature type="region of interest" description="Disordered" evidence="1">
    <location>
        <begin position="666"/>
        <end position="707"/>
    </location>
</feature>
<name>A0A1Q9EHZ1_SYMMI</name>
<feature type="compositionally biased region" description="Basic and acidic residues" evidence="1">
    <location>
        <begin position="114"/>
        <end position="125"/>
    </location>
</feature>
<evidence type="ECO:0000256" key="1">
    <source>
        <dbReference type="SAM" id="MobiDB-lite"/>
    </source>
</evidence>